<feature type="compositionally biased region" description="Low complexity" evidence="1">
    <location>
        <begin position="234"/>
        <end position="245"/>
    </location>
</feature>
<dbReference type="Pfam" id="PF19909">
    <property type="entry name" value="DUF6382"/>
    <property type="match status" value="1"/>
</dbReference>
<comment type="caution">
    <text evidence="4">The sequence shown here is derived from an EMBL/GenBank/DDBJ whole genome shotgun (WGS) entry which is preliminary data.</text>
</comment>
<dbReference type="InterPro" id="IPR000253">
    <property type="entry name" value="FHA_dom"/>
</dbReference>
<dbReference type="InterPro" id="IPR045962">
    <property type="entry name" value="DUF6382"/>
</dbReference>
<dbReference type="Proteomes" id="UP000681290">
    <property type="component" value="Unassembled WGS sequence"/>
</dbReference>
<protein>
    <recommendedName>
        <fullName evidence="3">FHA domain-containing protein</fullName>
    </recommendedName>
</protein>
<feature type="region of interest" description="Disordered" evidence="1">
    <location>
        <begin position="197"/>
        <end position="245"/>
    </location>
</feature>
<dbReference type="SUPFAM" id="SSF49879">
    <property type="entry name" value="SMAD/FHA domain"/>
    <property type="match status" value="1"/>
</dbReference>
<dbReference type="SMART" id="SM00240">
    <property type="entry name" value="FHA"/>
    <property type="match status" value="1"/>
</dbReference>
<dbReference type="PANTHER" id="PTHR23308">
    <property type="entry name" value="NUCLEAR INHIBITOR OF PROTEIN PHOSPHATASE-1"/>
    <property type="match status" value="1"/>
</dbReference>
<dbReference type="InterPro" id="IPR050923">
    <property type="entry name" value="Cell_Proc_Reg/RNA_Proc"/>
</dbReference>
<reference evidence="4 5" key="1">
    <citation type="submission" date="2021-03" db="EMBL/GenBank/DDBJ databases">
        <title>Antimicrobial resistance genes in bacteria isolated from Japanese honey, and their potential for conferring macrolide and lincosamide resistance in the American foulbrood pathogen Paenibacillus larvae.</title>
        <authorList>
            <person name="Okamoto M."/>
            <person name="Kumagai M."/>
            <person name="Kanamori H."/>
            <person name="Takamatsu D."/>
        </authorList>
    </citation>
    <scope>NUCLEOTIDE SEQUENCE [LARGE SCALE GENOMIC DNA]</scope>
    <source>
        <strain evidence="4 5">J15TS10</strain>
    </source>
</reference>
<name>A0ABQ4MMQ9_9BACL</name>
<sequence length="547" mass="61182">MKGIVTDFVRNDGTYMVVNTEDGLHAELLNEVQRSMVNSVAIPHLLRLEVREIDFNVTLHYEITGKRMLSQCLKSDWMTMTEFYSILLQIVKVLDSSKEYMLSSGNYLLDEDHIFVEDLLPSGTIYLTYLPLLHMSPDHSIAQSMLHLVNRMMTRVKNIEGSGIQKIIGLCGGEQFSVTGLKNLLISLLLEEDSSEGQGSNVHIRDTGRRPRELDAPEVPMPPNSKNTSQVPFAAPEPSSSSIPSRINAMSSANIHEGALMEEEGAIYEEEAESRTEIKPAYIWLGAALLVALIWKLAYLDGSAGNGLYISAGSSLAVIFIALLIQSGKFDLVRFFRDKGNEEGDFQIEDNVRLAGEEEHEKSRFTKRRKPERYEEKWRWNDPSPLIEPLLNKLSESSEPVQTPVSKPPYREFIEMQPPAAASPATVLLKDISKEEQPQAGSVNYLEKITSSGAGFERILLSKGSFIIGRSEELAQYVEKQSGVSRAHVELMILEGDCRIKDLGSRNGTKLNGELIAPYKDYPLEPGDSFTMAEVTFRYGREIRNSA</sequence>
<feature type="transmembrane region" description="Helical" evidence="2">
    <location>
        <begin position="306"/>
        <end position="325"/>
    </location>
</feature>
<keyword evidence="2" id="KW-0472">Membrane</keyword>
<evidence type="ECO:0000259" key="3">
    <source>
        <dbReference type="PROSITE" id="PS50006"/>
    </source>
</evidence>
<dbReference type="EMBL" id="BOSM01000001">
    <property type="protein sequence ID" value="GIP57248.1"/>
    <property type="molecule type" value="Genomic_DNA"/>
</dbReference>
<dbReference type="InterPro" id="IPR008984">
    <property type="entry name" value="SMAD_FHA_dom_sf"/>
</dbReference>
<organism evidence="4 5">
    <name type="scientific">Paenibacillus woosongensis</name>
    <dbReference type="NCBI Taxonomy" id="307580"/>
    <lineage>
        <taxon>Bacteria</taxon>
        <taxon>Bacillati</taxon>
        <taxon>Bacillota</taxon>
        <taxon>Bacilli</taxon>
        <taxon>Bacillales</taxon>
        <taxon>Paenibacillaceae</taxon>
        <taxon>Paenibacillus</taxon>
    </lineage>
</organism>
<dbReference type="Gene3D" id="2.60.200.20">
    <property type="match status" value="1"/>
</dbReference>
<gene>
    <name evidence="4" type="ORF">J15TS10_10620</name>
</gene>
<proteinExistence type="predicted"/>
<evidence type="ECO:0000256" key="2">
    <source>
        <dbReference type="SAM" id="Phobius"/>
    </source>
</evidence>
<evidence type="ECO:0000256" key="1">
    <source>
        <dbReference type="SAM" id="MobiDB-lite"/>
    </source>
</evidence>
<evidence type="ECO:0000313" key="5">
    <source>
        <dbReference type="Proteomes" id="UP000681290"/>
    </source>
</evidence>
<dbReference type="Pfam" id="PF00498">
    <property type="entry name" value="FHA"/>
    <property type="match status" value="1"/>
</dbReference>
<evidence type="ECO:0000313" key="4">
    <source>
        <dbReference type="EMBL" id="GIP57248.1"/>
    </source>
</evidence>
<feature type="compositionally biased region" description="Basic and acidic residues" evidence="1">
    <location>
        <begin position="203"/>
        <end position="215"/>
    </location>
</feature>
<feature type="domain" description="FHA" evidence="3">
    <location>
        <begin position="466"/>
        <end position="516"/>
    </location>
</feature>
<dbReference type="PROSITE" id="PS50006">
    <property type="entry name" value="FHA_DOMAIN"/>
    <property type="match status" value="1"/>
</dbReference>
<dbReference type="RefSeq" id="WP_213589174.1">
    <property type="nucleotide sequence ID" value="NZ_BOSM01000001.1"/>
</dbReference>
<feature type="transmembrane region" description="Helical" evidence="2">
    <location>
        <begin position="281"/>
        <end position="300"/>
    </location>
</feature>
<keyword evidence="2" id="KW-0812">Transmembrane</keyword>
<dbReference type="CDD" id="cd00060">
    <property type="entry name" value="FHA"/>
    <property type="match status" value="1"/>
</dbReference>
<keyword evidence="2" id="KW-1133">Transmembrane helix</keyword>
<accession>A0ABQ4MMQ9</accession>
<keyword evidence="5" id="KW-1185">Reference proteome</keyword>